<gene>
    <name evidence="1" type="ORF">ABR189_26360</name>
</gene>
<proteinExistence type="predicted"/>
<evidence type="ECO:0008006" key="3">
    <source>
        <dbReference type="Google" id="ProtNLM"/>
    </source>
</evidence>
<dbReference type="RefSeq" id="WP_354663487.1">
    <property type="nucleotide sequence ID" value="NZ_JBEXAC010000002.1"/>
</dbReference>
<protein>
    <recommendedName>
        <fullName evidence="3">YCII-related domain-containing protein</fullName>
    </recommendedName>
</protein>
<dbReference type="EMBL" id="JBEXAC010000002">
    <property type="protein sequence ID" value="MET7000935.1"/>
    <property type="molecule type" value="Genomic_DNA"/>
</dbReference>
<comment type="caution">
    <text evidence="1">The sequence shown here is derived from an EMBL/GenBank/DDBJ whole genome shotgun (WGS) entry which is preliminary data.</text>
</comment>
<accession>A0ABV2TD23</accession>
<keyword evidence="2" id="KW-1185">Reference proteome</keyword>
<organism evidence="1 2">
    <name type="scientific">Chitinophaga defluvii</name>
    <dbReference type="NCBI Taxonomy" id="3163343"/>
    <lineage>
        <taxon>Bacteria</taxon>
        <taxon>Pseudomonadati</taxon>
        <taxon>Bacteroidota</taxon>
        <taxon>Chitinophagia</taxon>
        <taxon>Chitinophagales</taxon>
        <taxon>Chitinophagaceae</taxon>
        <taxon>Chitinophaga</taxon>
    </lineage>
</organism>
<name>A0ABV2TD23_9BACT</name>
<dbReference type="Proteomes" id="UP001549749">
    <property type="component" value="Unassembled WGS sequence"/>
</dbReference>
<reference evidence="1 2" key="1">
    <citation type="submission" date="2024-06" db="EMBL/GenBank/DDBJ databases">
        <title>Chitinophaga defluvii sp. nov., isolated from municipal sewage.</title>
        <authorList>
            <person name="Zhang L."/>
        </authorList>
    </citation>
    <scope>NUCLEOTIDE SEQUENCE [LARGE SCALE GENOMIC DNA]</scope>
    <source>
        <strain evidence="1 2">H8</strain>
    </source>
</reference>
<evidence type="ECO:0000313" key="2">
    <source>
        <dbReference type="Proteomes" id="UP001549749"/>
    </source>
</evidence>
<evidence type="ECO:0000313" key="1">
    <source>
        <dbReference type="EMBL" id="MET7000935.1"/>
    </source>
</evidence>
<sequence length="99" mass="11045">MKNHTVYFIFYRQGNHKLPLNQTLKIEFQTWESCGSFIGSGYIEKEGGSILAIAGHKKPQLIPAMKKELQKGIPNVDGAMAVELLYLPQGVQLRSAVNN</sequence>